<organism evidence="2">
    <name type="scientific">Sulfurisphaera javensis</name>
    <dbReference type="NCBI Taxonomy" id="2049879"/>
    <lineage>
        <taxon>Archaea</taxon>
        <taxon>Thermoproteota</taxon>
        <taxon>Thermoprotei</taxon>
        <taxon>Sulfolobales</taxon>
        <taxon>Sulfolobaceae</taxon>
        <taxon>Sulfurisphaera</taxon>
    </lineage>
</organism>
<dbReference type="AlphaFoldDB" id="A0AAT9GVD0"/>
<dbReference type="RefSeq" id="WP_369610090.1">
    <property type="nucleotide sequence ID" value="NZ_AP031322.1"/>
</dbReference>
<accession>A0AAT9GVD0</accession>
<protein>
    <submittedName>
        <fullName evidence="2">Uncharacterized protein</fullName>
    </submittedName>
</protein>
<dbReference type="KEGG" id="sjv:SJAV_25350"/>
<sequence>MKFIYLGIILIIIGISLLSLVLLANSKYVKINSKVELYPNSTYEVPYIGNAEVLFSYNFTSPVEVFGYPSSAVKINDSLDYVICFFSSSPGNITIKNNNVFPSIVNYTLYETSGIGLYSDYLISLGPIIITSGIVLIIYEKIIRKRPR</sequence>
<feature type="transmembrane region" description="Helical" evidence="1">
    <location>
        <begin position="121"/>
        <end position="139"/>
    </location>
</feature>
<name>A0AAT9GVD0_9CREN</name>
<evidence type="ECO:0000313" key="2">
    <source>
        <dbReference type="EMBL" id="BFH74591.1"/>
    </source>
</evidence>
<keyword evidence="1" id="KW-0812">Transmembrane</keyword>
<keyword evidence="1" id="KW-1133">Transmembrane helix</keyword>
<proteinExistence type="predicted"/>
<reference evidence="2" key="1">
    <citation type="submission" date="2024-03" db="EMBL/GenBank/DDBJ databases">
        <title>Complete genome sequence of Sulfurisphaera javensis strain KD-1.</title>
        <authorList>
            <person name="Sakai H."/>
            <person name="Nur N."/>
            <person name="Suwanto A."/>
            <person name="Kurosawa N."/>
        </authorList>
    </citation>
    <scope>NUCLEOTIDE SEQUENCE</scope>
    <source>
        <strain evidence="2">KD-1</strain>
    </source>
</reference>
<feature type="transmembrane region" description="Helical" evidence="1">
    <location>
        <begin position="5"/>
        <end position="24"/>
    </location>
</feature>
<gene>
    <name evidence="2" type="ORF">SJAV_25350</name>
</gene>
<dbReference type="GeneID" id="92355493"/>
<dbReference type="EMBL" id="AP031322">
    <property type="protein sequence ID" value="BFH74591.1"/>
    <property type="molecule type" value="Genomic_DNA"/>
</dbReference>
<evidence type="ECO:0000256" key="1">
    <source>
        <dbReference type="SAM" id="Phobius"/>
    </source>
</evidence>
<keyword evidence="1" id="KW-0472">Membrane</keyword>